<dbReference type="Gene3D" id="3.60.21.70">
    <property type="entry name" value="PhoD-like phosphatase"/>
    <property type="match status" value="1"/>
</dbReference>
<dbReference type="EMBL" id="CP022753">
    <property type="protein sequence ID" value="ASU81663.1"/>
    <property type="molecule type" value="Genomic_DNA"/>
</dbReference>
<dbReference type="InterPro" id="IPR052900">
    <property type="entry name" value="Phospholipid_Metab_Enz"/>
</dbReference>
<dbReference type="InterPro" id="IPR038607">
    <property type="entry name" value="PhoD-like_sf"/>
</dbReference>
<reference evidence="3 4" key="1">
    <citation type="submission" date="2017-08" db="EMBL/GenBank/DDBJ databases">
        <title>The complete genome sequence of Nocardiopsis gilva YIM 90087.</title>
        <authorList>
            <person name="Yin M."/>
            <person name="Tang S."/>
        </authorList>
    </citation>
    <scope>NUCLEOTIDE SEQUENCE [LARGE SCALE GENOMIC DNA]</scope>
    <source>
        <strain evidence="3 4">YIM 90087</strain>
    </source>
</reference>
<dbReference type="AlphaFoldDB" id="A0A223S0K4"/>
<dbReference type="Pfam" id="PF16655">
    <property type="entry name" value="PhoD_N"/>
    <property type="match status" value="1"/>
</dbReference>
<dbReference type="KEGG" id="ngv:CDO52_01600"/>
<dbReference type="PANTHER" id="PTHR43606:SF2">
    <property type="entry name" value="ALKALINE PHOSPHATASE FAMILY PROTEIN (AFU_ORTHOLOGUE AFUA_5G03860)"/>
    <property type="match status" value="1"/>
</dbReference>
<keyword evidence="4" id="KW-1185">Reference proteome</keyword>
<accession>A0A223S0K4</accession>
<feature type="domain" description="Phospholipase D N-terminal" evidence="2">
    <location>
        <begin position="53"/>
        <end position="151"/>
    </location>
</feature>
<dbReference type="CDD" id="cd07389">
    <property type="entry name" value="MPP_PhoD"/>
    <property type="match status" value="1"/>
</dbReference>
<evidence type="ECO:0000313" key="3">
    <source>
        <dbReference type="EMBL" id="ASU81663.1"/>
    </source>
</evidence>
<dbReference type="InterPro" id="IPR006311">
    <property type="entry name" value="TAT_signal"/>
</dbReference>
<evidence type="ECO:0000259" key="2">
    <source>
        <dbReference type="Pfam" id="PF16655"/>
    </source>
</evidence>
<organism evidence="3 4">
    <name type="scientific">Nocardiopsis gilva YIM 90087</name>
    <dbReference type="NCBI Taxonomy" id="1235441"/>
    <lineage>
        <taxon>Bacteria</taxon>
        <taxon>Bacillati</taxon>
        <taxon>Actinomycetota</taxon>
        <taxon>Actinomycetes</taxon>
        <taxon>Streptosporangiales</taxon>
        <taxon>Nocardiopsidaceae</taxon>
        <taxon>Nocardiopsis</taxon>
    </lineage>
</organism>
<dbReference type="PANTHER" id="PTHR43606">
    <property type="entry name" value="PHOSPHATASE, PUTATIVE (AFU_ORTHOLOGUE AFUA_6G08710)-RELATED"/>
    <property type="match status" value="1"/>
</dbReference>
<dbReference type="Pfam" id="PF09423">
    <property type="entry name" value="PhoD"/>
    <property type="match status" value="1"/>
</dbReference>
<name>A0A223S0K4_9ACTN</name>
<dbReference type="InterPro" id="IPR032093">
    <property type="entry name" value="PhoD_N"/>
</dbReference>
<evidence type="ECO:0000259" key="1">
    <source>
        <dbReference type="Pfam" id="PF09423"/>
    </source>
</evidence>
<dbReference type="Proteomes" id="UP000215005">
    <property type="component" value="Chromosome"/>
</dbReference>
<gene>
    <name evidence="3" type="ORF">CDO52_01600</name>
</gene>
<dbReference type="Gene3D" id="2.60.40.380">
    <property type="entry name" value="Purple acid phosphatase-like, N-terminal"/>
    <property type="match status" value="1"/>
</dbReference>
<dbReference type="RefSeq" id="WP_017620505.1">
    <property type="nucleotide sequence ID" value="NZ_ANBG01000329.1"/>
</dbReference>
<sequence length="538" mass="59365">MVRMVRPHRLPTPDRRSFLALTGISTAAFVLGSNVAGHAAPIDRPVPDNPFSLGVASGDPTPDGVVLWTRLAPDPLAEDGHGGMPAHDYTVEYEVATDDRFRDVVRRGSAVATPDLAHAVHPEVAGLEPGREYFYRFRTGGEISPVGRTKTAPAPGASVSSLSLAITSCQAWYHGHYTAYRDIAEQDLDLLLFLGDYIYEYGITSANRLRQGAPELSEAHAAAVLTLEQYRLRYALTKTDPHLQAAHAAAPWAVTTDDHEVENNYADAHSQYGVSQEDFLRRRAVAYRAWYENQPLRAASLPKGPDMRLYRRLRFGRLAEFNVLDTRQYRDNVPADGGAPGGDRTDPERSILGTQQEEWLYKGLRRSDATWNVLAQQVVMALIDRDTGPGLEFSMDQWDGFPANRQRLLDTLTEYDVSNPLVLTGDIHRHAAAELKEDFDDPDSATIGTELITTSVSSDGNGSDRDHFAPIWLGNDHVKLYNARRGYVQLQMTPSEVTSDFKVIDQIEADDSGTVSTVARFVTEEGRPGLEPIGGGRP</sequence>
<feature type="domain" description="PhoD-like phosphatase metallophosphatase" evidence="1">
    <location>
        <begin position="164"/>
        <end position="501"/>
    </location>
</feature>
<proteinExistence type="predicted"/>
<protein>
    <submittedName>
        <fullName evidence="3">Alkaline phosphatase</fullName>
    </submittedName>
</protein>
<dbReference type="InterPro" id="IPR029052">
    <property type="entry name" value="Metallo-depent_PP-like"/>
</dbReference>
<dbReference type="SUPFAM" id="SSF56300">
    <property type="entry name" value="Metallo-dependent phosphatases"/>
    <property type="match status" value="1"/>
</dbReference>
<dbReference type="InterPro" id="IPR018946">
    <property type="entry name" value="PhoD-like_MPP"/>
</dbReference>
<evidence type="ECO:0000313" key="4">
    <source>
        <dbReference type="Proteomes" id="UP000215005"/>
    </source>
</evidence>
<dbReference type="PROSITE" id="PS51318">
    <property type="entry name" value="TAT"/>
    <property type="match status" value="1"/>
</dbReference>